<feature type="region of interest" description="Disordered" evidence="6">
    <location>
        <begin position="751"/>
        <end position="771"/>
    </location>
</feature>
<reference evidence="7 8" key="1">
    <citation type="journal article" date="2010" name="Nat. Biotechnol.">
        <title>Genome sequence of the model mushroom Schizophyllum commune.</title>
        <authorList>
            <person name="Ohm R.A."/>
            <person name="de Jong J.F."/>
            <person name="Lugones L.G."/>
            <person name="Aerts A."/>
            <person name="Kothe E."/>
            <person name="Stajich J.E."/>
            <person name="de Vries R.P."/>
            <person name="Record E."/>
            <person name="Levasseur A."/>
            <person name="Baker S.E."/>
            <person name="Bartholomew K.A."/>
            <person name="Coutinho P.M."/>
            <person name="Erdmann S."/>
            <person name="Fowler T.J."/>
            <person name="Gathman A.C."/>
            <person name="Lombard V."/>
            <person name="Henrissat B."/>
            <person name="Knabe N."/>
            <person name="Kuees U."/>
            <person name="Lilly W.W."/>
            <person name="Lindquist E."/>
            <person name="Lucas S."/>
            <person name="Magnuson J.K."/>
            <person name="Piumi F."/>
            <person name="Raudaskoski M."/>
            <person name="Salamov A."/>
            <person name="Schmutz J."/>
            <person name="Schwarze F.W.M.R."/>
            <person name="vanKuyk P.A."/>
            <person name="Horton J.S."/>
            <person name="Grigoriev I.V."/>
            <person name="Woesten H.A.B."/>
        </authorList>
    </citation>
    <scope>NUCLEOTIDE SEQUENCE [LARGE SCALE GENOMIC DNA]</scope>
    <source>
        <strain evidence="8">H4-8 / FGSC 9210</strain>
    </source>
</reference>
<evidence type="ECO:0000256" key="6">
    <source>
        <dbReference type="SAM" id="MobiDB-lite"/>
    </source>
</evidence>
<dbReference type="FunCoup" id="D8PLJ9">
    <property type="interactions" value="470"/>
</dbReference>
<evidence type="ECO:0000256" key="4">
    <source>
        <dbReference type="ARBA" id="ARBA00031929"/>
    </source>
</evidence>
<keyword evidence="5" id="KW-0175">Coiled coil</keyword>
<feature type="region of interest" description="Disordered" evidence="6">
    <location>
        <begin position="1"/>
        <end position="67"/>
    </location>
</feature>
<dbReference type="Proteomes" id="UP000007431">
    <property type="component" value="Unassembled WGS sequence"/>
</dbReference>
<dbReference type="VEuPathDB" id="FungiDB:SCHCODRAFT_02748215"/>
<dbReference type="InParanoid" id="D8PLJ9"/>
<dbReference type="OrthoDB" id="392571at2759"/>
<evidence type="ECO:0000313" key="7">
    <source>
        <dbReference type="EMBL" id="EFJ02040.1"/>
    </source>
</evidence>
<dbReference type="GO" id="GO:0030686">
    <property type="term" value="C:90S preribosome"/>
    <property type="evidence" value="ECO:0007669"/>
    <property type="project" value="TreeGrafter"/>
</dbReference>
<dbReference type="GeneID" id="9588803"/>
<dbReference type="GO" id="GO:0003723">
    <property type="term" value="F:RNA binding"/>
    <property type="evidence" value="ECO:0007669"/>
    <property type="project" value="InterPro"/>
</dbReference>
<dbReference type="eggNOG" id="KOG2188">
    <property type="taxonomic scope" value="Eukaryota"/>
</dbReference>
<dbReference type="GO" id="GO:0000472">
    <property type="term" value="P:endonucleolytic cleavage to generate mature 5'-end of SSU-rRNA from (SSU-rRNA, 5.8S rRNA, LSU-rRNA)"/>
    <property type="evidence" value="ECO:0007669"/>
    <property type="project" value="TreeGrafter"/>
</dbReference>
<dbReference type="HOGENOM" id="CLU_008720_0_0_1"/>
<dbReference type="STRING" id="578458.D8PLJ9"/>
<dbReference type="InterPro" id="IPR011989">
    <property type="entry name" value="ARM-like"/>
</dbReference>
<dbReference type="SUPFAM" id="SSF48371">
    <property type="entry name" value="ARM repeat"/>
    <property type="match status" value="2"/>
</dbReference>
<name>D8PLJ9_SCHCM</name>
<dbReference type="KEGG" id="scm:SCHCO_02748215"/>
<dbReference type="Gene3D" id="1.25.10.10">
    <property type="entry name" value="Leucine-rich Repeat Variant"/>
    <property type="match status" value="3"/>
</dbReference>
<evidence type="ECO:0000256" key="3">
    <source>
        <dbReference type="ARBA" id="ARBA00030932"/>
    </source>
</evidence>
<sequence length="771" mass="85914">MPKEFRKRGKRTKKNATHDAAEPKPMQQEPEPVLEQPPHLQEGPSWIVQAPQQEAEMNPSAPFGELDPDVKAYFRNVDTQLRDWQDNEGAGAASEPNEERRMFVEAALREMSEKELQLATDPESSVVLERLLYSMDDFARRVFMDSMSGSYEALFKNRFASHVCQTLFEVAVDSVAREARGDLPAVKTSSDEGELRTVTQLTIDIAEEVLPNLHELILNPFASHVIRALFNLLCPLQSTVRDMRSKKSAQWKAKQGQMKSVYADEKGKAKEEVRLGRPEDFAECARRCILHLRETMDGNEVRALVSNKIASPCLQAILEVEANLGMTEEVDSLMDRITVGLVSATTQNPNSRPAASDYLGLLIRDQTASHLLEILVSRCPQPTFDALWDLYVNRQFAKLACHPAAQFVVAKAVERCSAAQLENALKELKGNFRRLIEMSHVNVLRALVERAAMLRAGEASCVEGIYEGFAISESEEDRTLLVPCLLMLETPQGVRNPVERPPTNYNPRRKGGNEKDADPIKIQGALLLQSLLRLSDPHNRVIVDSLKALPLEERLKIAHHPTSSRVIDAVFESPAVSAKVKREYTLTWLEDLPALVDDRIGSRVAERLFASADTYLKEKIARAVLPHESALAGSFYGKFFVRKLNLMLLKRKPDEWRNAQLSHKPQALTPSIPAPPPAKAQAPAASTEAKETVKKSKKRQRPENEIDELFSTSLGKRTKTARIETADVEMETAPKAATLTVDKTLSAVLGAIQQAPKGDGGRKKKKKGARS</sequence>
<dbReference type="Pfam" id="PF22493">
    <property type="entry name" value="PUF_NOP9"/>
    <property type="match status" value="1"/>
</dbReference>
<dbReference type="PANTHER" id="PTHR13102">
    <property type="entry name" value="NUCLEOLAR PROTEIN 9"/>
    <property type="match status" value="1"/>
</dbReference>
<feature type="compositionally biased region" description="Basic residues" evidence="6">
    <location>
        <begin position="1"/>
        <end position="15"/>
    </location>
</feature>
<dbReference type="AlphaFoldDB" id="D8PLJ9"/>
<dbReference type="GO" id="GO:0005730">
    <property type="term" value="C:nucleolus"/>
    <property type="evidence" value="ECO:0007669"/>
    <property type="project" value="TreeGrafter"/>
</dbReference>
<accession>D8PLJ9</accession>
<dbReference type="GO" id="GO:0000480">
    <property type="term" value="P:endonucleolytic cleavage in 5'-ETS of tricistronic rRNA transcript (SSU-rRNA, 5.8S rRNA, LSU-rRNA)"/>
    <property type="evidence" value="ECO:0007669"/>
    <property type="project" value="TreeGrafter"/>
</dbReference>
<dbReference type="InterPro" id="IPR016024">
    <property type="entry name" value="ARM-type_fold"/>
</dbReference>
<gene>
    <name evidence="7" type="ORF">SCHCODRAFT_80543</name>
</gene>
<feature type="compositionally biased region" description="Basic residues" evidence="6">
    <location>
        <begin position="762"/>
        <end position="771"/>
    </location>
</feature>
<dbReference type="GO" id="GO:0000056">
    <property type="term" value="P:ribosomal small subunit export from nucleus"/>
    <property type="evidence" value="ECO:0007669"/>
    <property type="project" value="TreeGrafter"/>
</dbReference>
<feature type="compositionally biased region" description="Low complexity" evidence="6">
    <location>
        <begin position="27"/>
        <end position="42"/>
    </location>
</feature>
<evidence type="ECO:0000313" key="8">
    <source>
        <dbReference type="Proteomes" id="UP000007431"/>
    </source>
</evidence>
<feature type="region of interest" description="Disordered" evidence="6">
    <location>
        <begin position="495"/>
        <end position="517"/>
    </location>
</feature>
<dbReference type="SMART" id="SM00025">
    <property type="entry name" value="Pumilio"/>
    <property type="match status" value="5"/>
</dbReference>
<protein>
    <recommendedName>
        <fullName evidence="1">Nucleolar protein 9</fullName>
    </recommendedName>
    <alternativeName>
        <fullName evidence="3 4">Pumilio domain-containing protein NOP9</fullName>
    </alternativeName>
</protein>
<dbReference type="InterPro" id="IPR001313">
    <property type="entry name" value="Pumilio_RNA-bd_rpt"/>
</dbReference>
<evidence type="ECO:0000256" key="2">
    <source>
        <dbReference type="ARBA" id="ARBA00022737"/>
    </source>
</evidence>
<evidence type="ECO:0000256" key="5">
    <source>
        <dbReference type="SAM" id="Coils"/>
    </source>
</evidence>
<keyword evidence="8" id="KW-1185">Reference proteome</keyword>
<dbReference type="EMBL" id="GL377302">
    <property type="protein sequence ID" value="EFJ02040.1"/>
    <property type="molecule type" value="Genomic_DNA"/>
</dbReference>
<dbReference type="GO" id="GO:0000447">
    <property type="term" value="P:endonucleolytic cleavage in ITS1 to separate SSU-rRNA from 5.8S rRNA and LSU-rRNA from tricistronic rRNA transcript (SSU-rRNA, 5.8S rRNA, LSU-rRNA)"/>
    <property type="evidence" value="ECO:0007669"/>
    <property type="project" value="TreeGrafter"/>
</dbReference>
<dbReference type="InterPro" id="IPR040000">
    <property type="entry name" value="NOP9"/>
</dbReference>
<organism evidence="8">
    <name type="scientific">Schizophyllum commune (strain H4-8 / FGSC 9210)</name>
    <name type="common">Split gill fungus</name>
    <dbReference type="NCBI Taxonomy" id="578458"/>
    <lineage>
        <taxon>Eukaryota</taxon>
        <taxon>Fungi</taxon>
        <taxon>Dikarya</taxon>
        <taxon>Basidiomycota</taxon>
        <taxon>Agaricomycotina</taxon>
        <taxon>Agaricomycetes</taxon>
        <taxon>Agaricomycetidae</taxon>
        <taxon>Agaricales</taxon>
        <taxon>Schizophyllaceae</taxon>
        <taxon>Schizophyllum</taxon>
    </lineage>
</organism>
<dbReference type="GO" id="GO:0030688">
    <property type="term" value="C:preribosome, small subunit precursor"/>
    <property type="evidence" value="ECO:0007669"/>
    <property type="project" value="TreeGrafter"/>
</dbReference>
<keyword evidence="2" id="KW-0677">Repeat</keyword>
<feature type="region of interest" description="Disordered" evidence="6">
    <location>
        <begin position="663"/>
        <end position="713"/>
    </location>
</feature>
<feature type="coiled-coil region" evidence="5">
    <location>
        <begin position="411"/>
        <end position="438"/>
    </location>
</feature>
<dbReference type="RefSeq" id="XP_003036942.1">
    <property type="nucleotide sequence ID" value="XM_003036896.1"/>
</dbReference>
<evidence type="ECO:0000256" key="1">
    <source>
        <dbReference type="ARBA" id="ARBA00016427"/>
    </source>
</evidence>
<dbReference type="PANTHER" id="PTHR13102:SF0">
    <property type="entry name" value="NUCLEOLAR PROTEIN 9"/>
    <property type="match status" value="1"/>
</dbReference>
<proteinExistence type="predicted"/>
<dbReference type="OMA" id="HHLVRNF"/>